<sequence length="45" mass="4544">MTRLLPLALLLALTACGVDGEPEQPEPAPKPGLSVSGRAAVGVTF</sequence>
<organism evidence="2 3">
    <name type="scientific">Pseudooceanicola nitratireducens</name>
    <dbReference type="NCBI Taxonomy" id="517719"/>
    <lineage>
        <taxon>Bacteria</taxon>
        <taxon>Pseudomonadati</taxon>
        <taxon>Pseudomonadota</taxon>
        <taxon>Alphaproteobacteria</taxon>
        <taxon>Rhodobacterales</taxon>
        <taxon>Paracoccaceae</taxon>
        <taxon>Pseudooceanicola</taxon>
    </lineage>
</organism>
<dbReference type="PROSITE" id="PS51257">
    <property type="entry name" value="PROKAR_LIPOPROTEIN"/>
    <property type="match status" value="1"/>
</dbReference>
<dbReference type="AlphaFoldDB" id="A0A1I1IV67"/>
<evidence type="ECO:0000313" key="2">
    <source>
        <dbReference type="EMBL" id="SFC37120.1"/>
    </source>
</evidence>
<reference evidence="2 3" key="1">
    <citation type="submission" date="2016-10" db="EMBL/GenBank/DDBJ databases">
        <authorList>
            <person name="de Groot N.N."/>
        </authorList>
    </citation>
    <scope>NUCLEOTIDE SEQUENCE [LARGE SCALE GENOMIC DNA]</scope>
    <source>
        <strain evidence="2 3">DSM 29619</strain>
    </source>
</reference>
<dbReference type="STRING" id="517719.SAMN05421762_0712"/>
<proteinExistence type="predicted"/>
<feature type="region of interest" description="Disordered" evidence="1">
    <location>
        <begin position="19"/>
        <end position="45"/>
    </location>
</feature>
<gene>
    <name evidence="2" type="ORF">SAMN05421762_0712</name>
</gene>
<evidence type="ECO:0000256" key="1">
    <source>
        <dbReference type="SAM" id="MobiDB-lite"/>
    </source>
</evidence>
<keyword evidence="3" id="KW-1185">Reference proteome</keyword>
<dbReference type="Proteomes" id="UP000231644">
    <property type="component" value="Unassembled WGS sequence"/>
</dbReference>
<dbReference type="EMBL" id="FOLX01000001">
    <property type="protein sequence ID" value="SFC37120.1"/>
    <property type="molecule type" value="Genomic_DNA"/>
</dbReference>
<accession>A0A1I1IV67</accession>
<dbReference type="RefSeq" id="WP_093450469.1">
    <property type="nucleotide sequence ID" value="NZ_FNZG01000002.1"/>
</dbReference>
<evidence type="ECO:0000313" key="3">
    <source>
        <dbReference type="Proteomes" id="UP000231644"/>
    </source>
</evidence>
<name>A0A1I1IV67_9RHOB</name>
<protein>
    <submittedName>
        <fullName evidence="2">Uncharacterized protein</fullName>
    </submittedName>
</protein>